<evidence type="ECO:0000256" key="1">
    <source>
        <dbReference type="SAM" id="MobiDB-lite"/>
    </source>
</evidence>
<gene>
    <name evidence="2" type="ORF">Tci_028077</name>
</gene>
<dbReference type="EMBL" id="BKCJ010003606">
    <property type="protein sequence ID" value="GEU56099.1"/>
    <property type="molecule type" value="Genomic_DNA"/>
</dbReference>
<feature type="compositionally biased region" description="Polar residues" evidence="1">
    <location>
        <begin position="26"/>
        <end position="35"/>
    </location>
</feature>
<feature type="compositionally biased region" description="Low complexity" evidence="1">
    <location>
        <begin position="36"/>
        <end position="46"/>
    </location>
</feature>
<feature type="compositionally biased region" description="Basic and acidic residues" evidence="1">
    <location>
        <begin position="162"/>
        <end position="178"/>
    </location>
</feature>
<feature type="region of interest" description="Disordered" evidence="1">
    <location>
        <begin position="153"/>
        <end position="178"/>
    </location>
</feature>
<reference evidence="2" key="1">
    <citation type="journal article" date="2019" name="Sci. Rep.">
        <title>Draft genome of Tanacetum cinerariifolium, the natural source of mosquito coil.</title>
        <authorList>
            <person name="Yamashiro T."/>
            <person name="Shiraishi A."/>
            <person name="Satake H."/>
            <person name="Nakayama K."/>
        </authorList>
    </citation>
    <scope>NUCLEOTIDE SEQUENCE</scope>
</reference>
<feature type="region of interest" description="Disordered" evidence="1">
    <location>
        <begin position="25"/>
        <end position="46"/>
    </location>
</feature>
<accession>A0A6L2L4D2</accession>
<evidence type="ECO:0000313" key="2">
    <source>
        <dbReference type="EMBL" id="GEU56099.1"/>
    </source>
</evidence>
<name>A0A6L2L4D2_TANCI</name>
<comment type="caution">
    <text evidence="2">The sequence shown here is derived from an EMBL/GenBank/DDBJ whole genome shotgun (WGS) entry which is preliminary data.</text>
</comment>
<dbReference type="AlphaFoldDB" id="A0A6L2L4D2"/>
<sequence length="178" mass="19603">MLELRKPQQQLQAKLKTSKMLELRKPQQQLQIGSNSRSVPADSSRSVPAAVARSVPAVVARSVPAAVARSVPAAVARSVPAAVARSVPTAVARSVPALNFRSLFEEIHMIWVYLEKKQTRLQTLHQRPLKNSLQCLEMAALLLATASNLSSDGVRKTMTASERSRLKETLEDSAERWR</sequence>
<protein>
    <submittedName>
        <fullName evidence="2">Uncharacterized protein</fullName>
    </submittedName>
</protein>
<proteinExistence type="predicted"/>
<organism evidence="2">
    <name type="scientific">Tanacetum cinerariifolium</name>
    <name type="common">Dalmatian daisy</name>
    <name type="synonym">Chrysanthemum cinerariifolium</name>
    <dbReference type="NCBI Taxonomy" id="118510"/>
    <lineage>
        <taxon>Eukaryota</taxon>
        <taxon>Viridiplantae</taxon>
        <taxon>Streptophyta</taxon>
        <taxon>Embryophyta</taxon>
        <taxon>Tracheophyta</taxon>
        <taxon>Spermatophyta</taxon>
        <taxon>Magnoliopsida</taxon>
        <taxon>eudicotyledons</taxon>
        <taxon>Gunneridae</taxon>
        <taxon>Pentapetalae</taxon>
        <taxon>asterids</taxon>
        <taxon>campanulids</taxon>
        <taxon>Asterales</taxon>
        <taxon>Asteraceae</taxon>
        <taxon>Asteroideae</taxon>
        <taxon>Anthemideae</taxon>
        <taxon>Anthemidinae</taxon>
        <taxon>Tanacetum</taxon>
    </lineage>
</organism>